<keyword evidence="2" id="KW-0456">Lyase</keyword>
<comment type="caution">
    <text evidence="2">The sequence shown here is derived from an EMBL/GenBank/DDBJ whole genome shotgun (WGS) entry which is preliminary data.</text>
</comment>
<dbReference type="PANTHER" id="PTHR43130:SF3">
    <property type="entry name" value="HTH-TYPE TRANSCRIPTIONAL REGULATOR RV1931C"/>
    <property type="match status" value="1"/>
</dbReference>
<evidence type="ECO:0000313" key="3">
    <source>
        <dbReference type="Proteomes" id="UP001183202"/>
    </source>
</evidence>
<feature type="domain" description="DJ-1/PfpI" evidence="1">
    <location>
        <begin position="5"/>
        <end position="172"/>
    </location>
</feature>
<dbReference type="EC" id="4.2.1.-" evidence="2"/>
<organism evidence="2 3">
    <name type="scientific">Pseudonocardia charpentierae</name>
    <dbReference type="NCBI Taxonomy" id="3075545"/>
    <lineage>
        <taxon>Bacteria</taxon>
        <taxon>Bacillati</taxon>
        <taxon>Actinomycetota</taxon>
        <taxon>Actinomycetes</taxon>
        <taxon>Pseudonocardiales</taxon>
        <taxon>Pseudonocardiaceae</taxon>
        <taxon>Pseudonocardia</taxon>
    </lineage>
</organism>
<dbReference type="RefSeq" id="WP_311559925.1">
    <property type="nucleotide sequence ID" value="NZ_JAVREJ010000031.1"/>
</dbReference>
<evidence type="ECO:0000259" key="1">
    <source>
        <dbReference type="Pfam" id="PF01965"/>
    </source>
</evidence>
<dbReference type="InterPro" id="IPR052158">
    <property type="entry name" value="INH-QAR"/>
</dbReference>
<dbReference type="PANTHER" id="PTHR43130">
    <property type="entry name" value="ARAC-FAMILY TRANSCRIPTIONAL REGULATOR"/>
    <property type="match status" value="1"/>
</dbReference>
<name>A0ABU2NHH2_9PSEU</name>
<dbReference type="GO" id="GO:0016829">
    <property type="term" value="F:lyase activity"/>
    <property type="evidence" value="ECO:0007669"/>
    <property type="project" value="UniProtKB-KW"/>
</dbReference>
<dbReference type="Proteomes" id="UP001183202">
    <property type="component" value="Unassembled WGS sequence"/>
</dbReference>
<evidence type="ECO:0000313" key="2">
    <source>
        <dbReference type="EMBL" id="MDT0353411.1"/>
    </source>
</evidence>
<accession>A0ABU2NHH2</accession>
<dbReference type="SUPFAM" id="SSF52317">
    <property type="entry name" value="Class I glutamine amidotransferase-like"/>
    <property type="match status" value="1"/>
</dbReference>
<dbReference type="Gene3D" id="3.40.50.880">
    <property type="match status" value="1"/>
</dbReference>
<dbReference type="Pfam" id="PF01965">
    <property type="entry name" value="DJ-1_PfpI"/>
    <property type="match status" value="1"/>
</dbReference>
<reference evidence="3" key="1">
    <citation type="submission" date="2023-07" db="EMBL/GenBank/DDBJ databases">
        <title>30 novel species of actinomycetes from the DSMZ collection.</title>
        <authorList>
            <person name="Nouioui I."/>
        </authorList>
    </citation>
    <scope>NUCLEOTIDE SEQUENCE [LARGE SCALE GENOMIC DNA]</scope>
    <source>
        <strain evidence="3">DSM 45834</strain>
    </source>
</reference>
<dbReference type="InterPro" id="IPR002818">
    <property type="entry name" value="DJ-1/PfpI"/>
</dbReference>
<sequence>MNMIGVLAFDGAEELDVVGPWEVLTASSALLERDGAPPDQVLLVAAGLEPVRCRKGMRLLPDATFADHPRLDVVVVPGGDGTLLASADRLLLDWLARVGAEASWVASVCTGALLLHASGLAAGKRLATHRVFEDRLTELGADVVRDARWVADGNVVSSQGVSAGIDMALWLVGQLHSPRHARATQRYIQYDPAPPYQADV</sequence>
<keyword evidence="3" id="KW-1185">Reference proteome</keyword>
<gene>
    <name evidence="2" type="ORF">RM445_28285</name>
</gene>
<dbReference type="EMBL" id="JAVREJ010000031">
    <property type="protein sequence ID" value="MDT0353411.1"/>
    <property type="molecule type" value="Genomic_DNA"/>
</dbReference>
<proteinExistence type="predicted"/>
<dbReference type="InterPro" id="IPR029062">
    <property type="entry name" value="Class_I_gatase-like"/>
</dbReference>
<protein>
    <submittedName>
        <fullName evidence="2">DJ-1/PfpI family protein</fullName>
        <ecNumber evidence="2">4.2.1.-</ecNumber>
    </submittedName>
</protein>
<dbReference type="CDD" id="cd03139">
    <property type="entry name" value="GATase1_PfpI_2"/>
    <property type="match status" value="1"/>
</dbReference>